<dbReference type="Proteomes" id="UP000824120">
    <property type="component" value="Chromosome 11"/>
</dbReference>
<dbReference type="AlphaFoldDB" id="A0A9J5WFX4"/>
<evidence type="ECO:0000256" key="3">
    <source>
        <dbReference type="SAM" id="MobiDB-lite"/>
    </source>
</evidence>
<reference evidence="5 6" key="1">
    <citation type="submission" date="2020-09" db="EMBL/GenBank/DDBJ databases">
        <title>De no assembly of potato wild relative species, Solanum commersonii.</title>
        <authorList>
            <person name="Cho K."/>
        </authorList>
    </citation>
    <scope>NUCLEOTIDE SEQUENCE [LARGE SCALE GENOMIC DNA]</scope>
    <source>
        <strain evidence="5">LZ3.2</strain>
        <tissue evidence="5">Leaf</tissue>
    </source>
</reference>
<protein>
    <recommendedName>
        <fullName evidence="4">C-JID domain-containing protein</fullName>
    </recommendedName>
</protein>
<keyword evidence="1" id="KW-0433">Leucine-rich repeat</keyword>
<evidence type="ECO:0000313" key="5">
    <source>
        <dbReference type="EMBL" id="KAG5574255.1"/>
    </source>
</evidence>
<accession>A0A9J5WFX4</accession>
<feature type="compositionally biased region" description="Polar residues" evidence="3">
    <location>
        <begin position="203"/>
        <end position="212"/>
    </location>
</feature>
<evidence type="ECO:0000256" key="2">
    <source>
        <dbReference type="ARBA" id="ARBA00022737"/>
    </source>
</evidence>
<feature type="domain" description="C-JID" evidence="4">
    <location>
        <begin position="116"/>
        <end position="188"/>
    </location>
</feature>
<evidence type="ECO:0000313" key="6">
    <source>
        <dbReference type="Proteomes" id="UP000824120"/>
    </source>
</evidence>
<evidence type="ECO:0000259" key="4">
    <source>
        <dbReference type="Pfam" id="PF20160"/>
    </source>
</evidence>
<name>A0A9J5WFX4_SOLCO</name>
<feature type="region of interest" description="Disordered" evidence="3">
    <location>
        <begin position="193"/>
        <end position="212"/>
    </location>
</feature>
<sequence length="212" mass="24330">MEDFWKTWILILFKTLESRGGNNFEHLPSSIAQLGSLDPGLIGTEAYTRHFQCKLDLIDVDGAMLNRNHVSEYVIIGQHDIRSSHLVTKSLGVCEVSPQVGSNIGEWAQVYRSTAENWYESNSWGFVVCYSSEYHIDCITTRLIPFIMWDDGMSNDDGETNDDFEEMDDDFGENMKFGVRLLYKNESEHCIGKRKSRYEEEATCSSSKKQRP</sequence>
<keyword evidence="6" id="KW-1185">Reference proteome</keyword>
<evidence type="ECO:0000256" key="1">
    <source>
        <dbReference type="ARBA" id="ARBA00022614"/>
    </source>
</evidence>
<keyword evidence="2" id="KW-0677">Repeat</keyword>
<dbReference type="Pfam" id="PF20160">
    <property type="entry name" value="C-JID"/>
    <property type="match status" value="1"/>
</dbReference>
<dbReference type="InterPro" id="IPR045344">
    <property type="entry name" value="C-JID"/>
</dbReference>
<dbReference type="EMBL" id="JACXVP010000011">
    <property type="protein sequence ID" value="KAG5574255.1"/>
    <property type="molecule type" value="Genomic_DNA"/>
</dbReference>
<gene>
    <name evidence="5" type="ORF">H5410_054389</name>
</gene>
<proteinExistence type="predicted"/>
<comment type="caution">
    <text evidence="5">The sequence shown here is derived from an EMBL/GenBank/DDBJ whole genome shotgun (WGS) entry which is preliminary data.</text>
</comment>
<organism evidence="5 6">
    <name type="scientific">Solanum commersonii</name>
    <name type="common">Commerson's wild potato</name>
    <name type="synonym">Commerson's nightshade</name>
    <dbReference type="NCBI Taxonomy" id="4109"/>
    <lineage>
        <taxon>Eukaryota</taxon>
        <taxon>Viridiplantae</taxon>
        <taxon>Streptophyta</taxon>
        <taxon>Embryophyta</taxon>
        <taxon>Tracheophyta</taxon>
        <taxon>Spermatophyta</taxon>
        <taxon>Magnoliopsida</taxon>
        <taxon>eudicotyledons</taxon>
        <taxon>Gunneridae</taxon>
        <taxon>Pentapetalae</taxon>
        <taxon>asterids</taxon>
        <taxon>lamiids</taxon>
        <taxon>Solanales</taxon>
        <taxon>Solanaceae</taxon>
        <taxon>Solanoideae</taxon>
        <taxon>Solaneae</taxon>
        <taxon>Solanum</taxon>
    </lineage>
</organism>